<reference evidence="1 2" key="2">
    <citation type="journal article" date="2011" name="PLoS Genet.">
        <title>Caenorhabditis briggsae recombinant inbred line genotypes reveal inter-strain incompatibility and the evolution of recombination.</title>
        <authorList>
            <person name="Ross J.A."/>
            <person name="Koboldt D.C."/>
            <person name="Staisch J.E."/>
            <person name="Chamberlin H.M."/>
            <person name="Gupta B.P."/>
            <person name="Miller R.D."/>
            <person name="Baird S.E."/>
            <person name="Haag E.S."/>
        </authorList>
    </citation>
    <scope>NUCLEOTIDE SEQUENCE [LARGE SCALE GENOMIC DNA]</scope>
    <source>
        <strain evidence="1 2">AF16</strain>
    </source>
</reference>
<sequence>MPSILRFNQFYLTKINEENGKLNQCNHSFSHAFMKIEIQKNPKDC</sequence>
<dbReference type="AlphaFoldDB" id="B6IJ17"/>
<dbReference type="RefSeq" id="XP_045099558.1">
    <property type="nucleotide sequence ID" value="XM_045239682.1"/>
</dbReference>
<protein>
    <submittedName>
        <fullName evidence="1">Protein CBG27719</fullName>
    </submittedName>
</protein>
<evidence type="ECO:0000313" key="2">
    <source>
        <dbReference type="Proteomes" id="UP000008549"/>
    </source>
</evidence>
<organism evidence="1 2">
    <name type="scientific">Caenorhabditis briggsae</name>
    <dbReference type="NCBI Taxonomy" id="6238"/>
    <lineage>
        <taxon>Eukaryota</taxon>
        <taxon>Metazoa</taxon>
        <taxon>Ecdysozoa</taxon>
        <taxon>Nematoda</taxon>
        <taxon>Chromadorea</taxon>
        <taxon>Rhabditida</taxon>
        <taxon>Rhabditina</taxon>
        <taxon>Rhabditomorpha</taxon>
        <taxon>Rhabditoidea</taxon>
        <taxon>Rhabditidae</taxon>
        <taxon>Peloderinae</taxon>
        <taxon>Caenorhabditis</taxon>
    </lineage>
</organism>
<evidence type="ECO:0000313" key="1">
    <source>
        <dbReference type="EMBL" id="CAR99997.1"/>
    </source>
</evidence>
<dbReference type="CTD" id="68919168"/>
<dbReference type="InParanoid" id="B6IJ17"/>
<proteinExistence type="predicted"/>
<dbReference type="GeneID" id="68919168"/>
<accession>B6IJ17</accession>
<dbReference type="Proteomes" id="UP000008549">
    <property type="component" value="Unassembled WGS sequence"/>
</dbReference>
<dbReference type="KEGG" id="cbr:CBG_27719"/>
<reference evidence="1 2" key="1">
    <citation type="journal article" date="2003" name="PLoS Biol.">
        <title>The genome sequence of Caenorhabditis briggsae: a platform for comparative genomics.</title>
        <authorList>
            <person name="Stein L.D."/>
            <person name="Bao Z."/>
            <person name="Blasiar D."/>
            <person name="Blumenthal T."/>
            <person name="Brent M.R."/>
            <person name="Chen N."/>
            <person name="Chinwalla A."/>
            <person name="Clarke L."/>
            <person name="Clee C."/>
            <person name="Coghlan A."/>
            <person name="Coulson A."/>
            <person name="D'Eustachio P."/>
            <person name="Fitch D.H."/>
            <person name="Fulton L.A."/>
            <person name="Fulton R.E."/>
            <person name="Griffiths-Jones S."/>
            <person name="Harris T.W."/>
            <person name="Hillier L.W."/>
            <person name="Kamath R."/>
            <person name="Kuwabara P.E."/>
            <person name="Mardis E.R."/>
            <person name="Marra M.A."/>
            <person name="Miner T.L."/>
            <person name="Minx P."/>
            <person name="Mullikin J.C."/>
            <person name="Plumb R.W."/>
            <person name="Rogers J."/>
            <person name="Schein J.E."/>
            <person name="Sohrmann M."/>
            <person name="Spieth J."/>
            <person name="Stajich J.E."/>
            <person name="Wei C."/>
            <person name="Willey D."/>
            <person name="Wilson R.K."/>
            <person name="Durbin R."/>
            <person name="Waterston R.H."/>
        </authorList>
    </citation>
    <scope>NUCLEOTIDE SEQUENCE [LARGE SCALE GENOMIC DNA]</scope>
    <source>
        <strain evidence="1 2">AF16</strain>
    </source>
</reference>
<name>B6IJ17_CAEBR</name>
<gene>
    <name evidence="1" type="ORF">CBG27719</name>
    <name evidence="1" type="ORF">CBG_27719</name>
</gene>
<dbReference type="EMBL" id="HE600983">
    <property type="protein sequence ID" value="CAR99997.1"/>
    <property type="molecule type" value="Genomic_DNA"/>
</dbReference>
<dbReference type="HOGENOM" id="CLU_3208106_0_0_1"/>
<keyword evidence="2" id="KW-1185">Reference proteome</keyword>